<keyword evidence="2" id="KW-1133">Transmembrane helix</keyword>
<evidence type="ECO:0000313" key="3">
    <source>
        <dbReference type="EMBL" id="KAK4183070.1"/>
    </source>
</evidence>
<gene>
    <name evidence="3" type="ORF">QBC35DRAFT_456652</name>
</gene>
<evidence type="ECO:0000256" key="1">
    <source>
        <dbReference type="SAM" id="MobiDB-lite"/>
    </source>
</evidence>
<name>A0AAN7AEK2_9PEZI</name>
<evidence type="ECO:0000256" key="2">
    <source>
        <dbReference type="SAM" id="Phobius"/>
    </source>
</evidence>
<keyword evidence="4" id="KW-1185">Reference proteome</keyword>
<comment type="caution">
    <text evidence="3">The sequence shown here is derived from an EMBL/GenBank/DDBJ whole genome shotgun (WGS) entry which is preliminary data.</text>
</comment>
<keyword evidence="2" id="KW-0472">Membrane</keyword>
<sequence>MAPTHPILRSLTHRSPIPAPFPPDTISTPFDSDGTSSTSPLQPEGYLPMPNDVTDLPFYGSGSNTIQNDNRSTSLGPGTVAGIVIGAIIITVVIAGLCYLYERRVKRDAIVEEHRVKARQQAEQERVVEVAMKATENHDLPPPYEPAHLADRTSNATHMWMWETRDAAVADGIPPERKAGAGLGIGA</sequence>
<protein>
    <submittedName>
        <fullName evidence="3">Uncharacterized protein</fullName>
    </submittedName>
</protein>
<reference evidence="3" key="2">
    <citation type="submission" date="2023-05" db="EMBL/GenBank/DDBJ databases">
        <authorList>
            <consortium name="Lawrence Berkeley National Laboratory"/>
            <person name="Steindorff A."/>
            <person name="Hensen N."/>
            <person name="Bonometti L."/>
            <person name="Westerberg I."/>
            <person name="Brannstrom I.O."/>
            <person name="Guillou S."/>
            <person name="Cros-Aarteil S."/>
            <person name="Calhoun S."/>
            <person name="Haridas S."/>
            <person name="Kuo A."/>
            <person name="Mondo S."/>
            <person name="Pangilinan J."/>
            <person name="Riley R."/>
            <person name="Labutti K."/>
            <person name="Andreopoulos B."/>
            <person name="Lipzen A."/>
            <person name="Chen C."/>
            <person name="Yanf M."/>
            <person name="Daum C."/>
            <person name="Ng V."/>
            <person name="Clum A."/>
            <person name="Ohm R."/>
            <person name="Martin F."/>
            <person name="Silar P."/>
            <person name="Natvig D."/>
            <person name="Lalanne C."/>
            <person name="Gautier V."/>
            <person name="Ament-Velasquez S.L."/>
            <person name="Kruys A."/>
            <person name="Hutchinson M.I."/>
            <person name="Powell A.J."/>
            <person name="Barry K."/>
            <person name="Miller A.N."/>
            <person name="Grigoriev I.V."/>
            <person name="Debuchy R."/>
            <person name="Gladieux P."/>
            <person name="Thoren M.H."/>
            <person name="Johannesson H."/>
        </authorList>
    </citation>
    <scope>NUCLEOTIDE SEQUENCE</scope>
    <source>
        <strain evidence="3">PSN309</strain>
    </source>
</reference>
<dbReference type="EMBL" id="MU864580">
    <property type="protein sequence ID" value="KAK4183070.1"/>
    <property type="molecule type" value="Genomic_DNA"/>
</dbReference>
<reference evidence="3" key="1">
    <citation type="journal article" date="2023" name="Mol. Phylogenet. Evol.">
        <title>Genome-scale phylogeny and comparative genomics of the fungal order Sordariales.</title>
        <authorList>
            <person name="Hensen N."/>
            <person name="Bonometti L."/>
            <person name="Westerberg I."/>
            <person name="Brannstrom I.O."/>
            <person name="Guillou S."/>
            <person name="Cros-Aarteil S."/>
            <person name="Calhoun S."/>
            <person name="Haridas S."/>
            <person name="Kuo A."/>
            <person name="Mondo S."/>
            <person name="Pangilinan J."/>
            <person name="Riley R."/>
            <person name="LaButti K."/>
            <person name="Andreopoulos B."/>
            <person name="Lipzen A."/>
            <person name="Chen C."/>
            <person name="Yan M."/>
            <person name="Daum C."/>
            <person name="Ng V."/>
            <person name="Clum A."/>
            <person name="Steindorff A."/>
            <person name="Ohm R.A."/>
            <person name="Martin F."/>
            <person name="Silar P."/>
            <person name="Natvig D.O."/>
            <person name="Lalanne C."/>
            <person name="Gautier V."/>
            <person name="Ament-Velasquez S.L."/>
            <person name="Kruys A."/>
            <person name="Hutchinson M.I."/>
            <person name="Powell A.J."/>
            <person name="Barry K."/>
            <person name="Miller A.N."/>
            <person name="Grigoriev I.V."/>
            <person name="Debuchy R."/>
            <person name="Gladieux P."/>
            <person name="Hiltunen Thoren M."/>
            <person name="Johannesson H."/>
        </authorList>
    </citation>
    <scope>NUCLEOTIDE SEQUENCE</scope>
    <source>
        <strain evidence="3">PSN309</strain>
    </source>
</reference>
<organism evidence="3 4">
    <name type="scientific">Podospora australis</name>
    <dbReference type="NCBI Taxonomy" id="1536484"/>
    <lineage>
        <taxon>Eukaryota</taxon>
        <taxon>Fungi</taxon>
        <taxon>Dikarya</taxon>
        <taxon>Ascomycota</taxon>
        <taxon>Pezizomycotina</taxon>
        <taxon>Sordariomycetes</taxon>
        <taxon>Sordariomycetidae</taxon>
        <taxon>Sordariales</taxon>
        <taxon>Podosporaceae</taxon>
        <taxon>Podospora</taxon>
    </lineage>
</organism>
<keyword evidence="2" id="KW-0812">Transmembrane</keyword>
<feature type="compositionally biased region" description="Polar residues" evidence="1">
    <location>
        <begin position="61"/>
        <end position="71"/>
    </location>
</feature>
<evidence type="ECO:0000313" key="4">
    <source>
        <dbReference type="Proteomes" id="UP001302126"/>
    </source>
</evidence>
<feature type="transmembrane region" description="Helical" evidence="2">
    <location>
        <begin position="80"/>
        <end position="101"/>
    </location>
</feature>
<feature type="compositionally biased region" description="Polar residues" evidence="1">
    <location>
        <begin position="25"/>
        <end position="41"/>
    </location>
</feature>
<dbReference type="AlphaFoldDB" id="A0AAN7AEK2"/>
<accession>A0AAN7AEK2</accession>
<dbReference type="Proteomes" id="UP001302126">
    <property type="component" value="Unassembled WGS sequence"/>
</dbReference>
<feature type="region of interest" description="Disordered" evidence="1">
    <location>
        <begin position="1"/>
        <end position="71"/>
    </location>
</feature>
<proteinExistence type="predicted"/>